<evidence type="ECO:0000313" key="3">
    <source>
        <dbReference type="EMBL" id="AFM25052.1"/>
    </source>
</evidence>
<reference evidence="4" key="1">
    <citation type="submission" date="2012-06" db="EMBL/GenBank/DDBJ databases">
        <title>Complete sequence of chromosome of Desulfomonile tiedjei DSM 6799.</title>
        <authorList>
            <person name="Lucas S."/>
            <person name="Copeland A."/>
            <person name="Lapidus A."/>
            <person name="Glavina del Rio T."/>
            <person name="Dalin E."/>
            <person name="Tice H."/>
            <person name="Bruce D."/>
            <person name="Goodwin L."/>
            <person name="Pitluck S."/>
            <person name="Peters L."/>
            <person name="Ovchinnikova G."/>
            <person name="Zeytun A."/>
            <person name="Lu M."/>
            <person name="Kyrpides N."/>
            <person name="Mavromatis K."/>
            <person name="Ivanova N."/>
            <person name="Brettin T."/>
            <person name="Detter J.C."/>
            <person name="Han C."/>
            <person name="Larimer F."/>
            <person name="Land M."/>
            <person name="Hauser L."/>
            <person name="Markowitz V."/>
            <person name="Cheng J.-F."/>
            <person name="Hugenholtz P."/>
            <person name="Woyke T."/>
            <person name="Wu D."/>
            <person name="Spring S."/>
            <person name="Schroeder M."/>
            <person name="Brambilla E."/>
            <person name="Klenk H.-P."/>
            <person name="Eisen J.A."/>
        </authorList>
    </citation>
    <scope>NUCLEOTIDE SEQUENCE [LARGE SCALE GENOMIC DNA]</scope>
    <source>
        <strain evidence="4">ATCC 49306 / DSM 6799 / DCB-1</strain>
    </source>
</reference>
<accession>I4C661</accession>
<organism evidence="3 4">
    <name type="scientific">Desulfomonile tiedjei (strain ATCC 49306 / DSM 6799 / DCB-1)</name>
    <dbReference type="NCBI Taxonomy" id="706587"/>
    <lineage>
        <taxon>Bacteria</taxon>
        <taxon>Pseudomonadati</taxon>
        <taxon>Thermodesulfobacteriota</taxon>
        <taxon>Desulfomonilia</taxon>
        <taxon>Desulfomonilales</taxon>
        <taxon>Desulfomonilaceae</taxon>
        <taxon>Desulfomonile</taxon>
    </lineage>
</organism>
<dbReference type="InterPro" id="IPR050535">
    <property type="entry name" value="DNA_Repair-Maintenance_Comp"/>
</dbReference>
<dbReference type="GO" id="GO:0004527">
    <property type="term" value="F:exonuclease activity"/>
    <property type="evidence" value="ECO:0007669"/>
    <property type="project" value="UniProtKB-KW"/>
</dbReference>
<dbReference type="RefSeq" id="WP_014810195.1">
    <property type="nucleotide sequence ID" value="NC_018025.1"/>
</dbReference>
<dbReference type="STRING" id="706587.Desti_2367"/>
<dbReference type="InterPro" id="IPR041796">
    <property type="entry name" value="Mre11_N"/>
</dbReference>
<dbReference type="Pfam" id="PF00149">
    <property type="entry name" value="Metallophos"/>
    <property type="match status" value="1"/>
</dbReference>
<dbReference type="EMBL" id="CP003360">
    <property type="protein sequence ID" value="AFM25052.1"/>
    <property type="molecule type" value="Genomic_DNA"/>
</dbReference>
<dbReference type="KEGG" id="dti:Desti_2367"/>
<name>I4C661_DESTA</name>
<evidence type="ECO:0000256" key="1">
    <source>
        <dbReference type="ARBA" id="ARBA00022801"/>
    </source>
</evidence>
<keyword evidence="1" id="KW-0378">Hydrolase</keyword>
<dbReference type="InterPro" id="IPR029052">
    <property type="entry name" value="Metallo-depent_PP-like"/>
</dbReference>
<evidence type="ECO:0000259" key="2">
    <source>
        <dbReference type="Pfam" id="PF00149"/>
    </source>
</evidence>
<gene>
    <name evidence="3" type="ordered locus">Desti_2367</name>
</gene>
<dbReference type="PANTHER" id="PTHR30337">
    <property type="entry name" value="COMPONENT OF ATP-DEPENDENT DSDNA EXONUCLEASE"/>
    <property type="match status" value="1"/>
</dbReference>
<proteinExistence type="predicted"/>
<keyword evidence="4" id="KW-1185">Reference proteome</keyword>
<dbReference type="HOGENOM" id="CLU_026621_4_0_7"/>
<dbReference type="CDD" id="cd00840">
    <property type="entry name" value="MPP_Mre11_N"/>
    <property type="match status" value="1"/>
</dbReference>
<keyword evidence="3" id="KW-0269">Exonuclease</keyword>
<evidence type="ECO:0000313" key="4">
    <source>
        <dbReference type="Proteomes" id="UP000006055"/>
    </source>
</evidence>
<dbReference type="Gene3D" id="3.60.21.10">
    <property type="match status" value="1"/>
</dbReference>
<feature type="domain" description="Calcineurin-like phosphoesterase" evidence="2">
    <location>
        <begin position="1"/>
        <end position="195"/>
    </location>
</feature>
<dbReference type="SUPFAM" id="SSF56300">
    <property type="entry name" value="Metallo-dependent phosphatases"/>
    <property type="match status" value="1"/>
</dbReference>
<dbReference type="PANTHER" id="PTHR30337:SF7">
    <property type="entry name" value="PHOSPHOESTERASE"/>
    <property type="match status" value="1"/>
</dbReference>
<dbReference type="Proteomes" id="UP000006055">
    <property type="component" value="Chromosome"/>
</dbReference>
<dbReference type="OrthoDB" id="9773856at2"/>
<dbReference type="eggNOG" id="COG0420">
    <property type="taxonomic scope" value="Bacteria"/>
</dbReference>
<keyword evidence="3" id="KW-0540">Nuclease</keyword>
<sequence>MRFIHAADIHLGRQFYGLTRSSPELGQLFLQAGYSAWNNIIDHAVKHKADFLTLGGDIFDASNASLRPRVAFRQGLERLRDAGIPVYAVLGNHDPLQTFPESLRSLPGLILFGADPEQKEIVPGAVIYGASFPVPAVKENLVAAIRRDPGQELAVGLLHTNVSGASDHDDYAPCSPGDLRASGMDMWCLGHVHTPTTVMENPLVLYSGSSQGAHRNESGPRGCFLIDLERGHIETEFLPTAAVRWEYLNVDVSDCSNPEDVLEAIEQGCSALVSDRNTLEALVAEIRFVGSIPQLNIQGLLQDEEFRYVVRERVSALPVPAFPSRFVDNTYSQADSLTRADGLPRDLQNQAKRILDDPEETRKFVHQIRNELVKVNQEYYRDLLHPERWNQHPEVASEFMNQAVALVLTMISETAD</sequence>
<dbReference type="InterPro" id="IPR004843">
    <property type="entry name" value="Calcineurin-like_PHP"/>
</dbReference>
<dbReference type="AlphaFoldDB" id="I4C661"/>
<protein>
    <submittedName>
        <fullName evidence="3">DNA repair exonuclease</fullName>
    </submittedName>
</protein>